<proteinExistence type="predicted"/>
<dbReference type="Proteomes" id="UP000469452">
    <property type="component" value="Unassembled WGS sequence"/>
</dbReference>
<dbReference type="AlphaFoldDB" id="A0A6A4ZT35"/>
<evidence type="ECO:0000313" key="2">
    <source>
        <dbReference type="Proteomes" id="UP000469452"/>
    </source>
</evidence>
<dbReference type="PANTHER" id="PTHR47169:SF2">
    <property type="entry name" value="OS01G0541250 PROTEIN"/>
    <property type="match status" value="1"/>
</dbReference>
<reference evidence="1 2" key="1">
    <citation type="submission" date="2019-06" db="EMBL/GenBank/DDBJ databases">
        <title>Genomics analysis of Aphanomyces spp. identifies a new class of oomycete effector associated with host adaptation.</title>
        <authorList>
            <person name="Gaulin E."/>
        </authorList>
    </citation>
    <scope>NUCLEOTIDE SEQUENCE [LARGE SCALE GENOMIC DNA]</scope>
    <source>
        <strain evidence="1 2">E</strain>
    </source>
</reference>
<dbReference type="EMBL" id="VJMI01015031">
    <property type="protein sequence ID" value="KAF0733941.1"/>
    <property type="molecule type" value="Genomic_DNA"/>
</dbReference>
<organism evidence="1 2">
    <name type="scientific">Aphanomyces astaci</name>
    <name type="common">Crayfish plague agent</name>
    <dbReference type="NCBI Taxonomy" id="112090"/>
    <lineage>
        <taxon>Eukaryota</taxon>
        <taxon>Sar</taxon>
        <taxon>Stramenopiles</taxon>
        <taxon>Oomycota</taxon>
        <taxon>Saprolegniomycetes</taxon>
        <taxon>Saprolegniales</taxon>
        <taxon>Verrucalvaceae</taxon>
        <taxon>Aphanomyces</taxon>
    </lineage>
</organism>
<dbReference type="GO" id="GO:0003676">
    <property type="term" value="F:nucleic acid binding"/>
    <property type="evidence" value="ECO:0007669"/>
    <property type="project" value="InterPro"/>
</dbReference>
<dbReference type="Gene3D" id="3.30.420.10">
    <property type="entry name" value="Ribonuclease H-like superfamily/Ribonuclease H"/>
    <property type="match status" value="1"/>
</dbReference>
<sequence>MECAKTLKLKSSHSKPYLTDANKITRMKHALAFLQPSSNETIFDSMNSYVHVDEKWFYLTTVKKCFYAYDDEELPKRQLKSKRFITKVMFLAAVARPRYDPHKKGFFDGKIGIWPFVETVIAKRNSPNRPKGTPLIVQVTADVYRGMIIEKVIPAIKAKVPRQDQTKIIYLQQDNASPHNSVTTQMLLQAGVSGIEATNQPPNSPDFNVCIG</sequence>
<evidence type="ECO:0008006" key="3">
    <source>
        <dbReference type="Google" id="ProtNLM"/>
    </source>
</evidence>
<accession>A0A6A4ZT35</accession>
<evidence type="ECO:0000313" key="1">
    <source>
        <dbReference type="EMBL" id="KAF0733941.1"/>
    </source>
</evidence>
<dbReference type="PANTHER" id="PTHR47169">
    <property type="entry name" value="OS01G0541250 PROTEIN"/>
    <property type="match status" value="1"/>
</dbReference>
<dbReference type="VEuPathDB" id="FungiDB:H257_10747"/>
<gene>
    <name evidence="1" type="ORF">AaE_009173</name>
</gene>
<dbReference type="InterPro" id="IPR036397">
    <property type="entry name" value="RNaseH_sf"/>
</dbReference>
<name>A0A6A4ZT35_APHAT</name>
<protein>
    <recommendedName>
        <fullName evidence="3">Tc1-like transposase DDE domain-containing protein</fullName>
    </recommendedName>
</protein>
<comment type="caution">
    <text evidence="1">The sequence shown here is derived from an EMBL/GenBank/DDBJ whole genome shotgun (WGS) entry which is preliminary data.</text>
</comment>